<dbReference type="InterPro" id="IPR014245">
    <property type="entry name" value="Spore_III_AF"/>
</dbReference>
<keyword evidence="1" id="KW-1133">Transmembrane helix</keyword>
<dbReference type="Pfam" id="PF09581">
    <property type="entry name" value="Spore_III_AF"/>
    <property type="match status" value="1"/>
</dbReference>
<gene>
    <name evidence="2" type="ORF">JOC73_000509</name>
</gene>
<keyword evidence="1" id="KW-0472">Membrane</keyword>
<name>A0ABS2NM31_9FIRM</name>
<dbReference type="NCBIfam" id="TIGR02896">
    <property type="entry name" value="spore_III_AF"/>
    <property type="match status" value="1"/>
</dbReference>
<organism evidence="2 3">
    <name type="scientific">Alkaliphilus hydrothermalis</name>
    <dbReference type="NCBI Taxonomy" id="1482730"/>
    <lineage>
        <taxon>Bacteria</taxon>
        <taxon>Bacillati</taxon>
        <taxon>Bacillota</taxon>
        <taxon>Clostridia</taxon>
        <taxon>Peptostreptococcales</taxon>
        <taxon>Natronincolaceae</taxon>
        <taxon>Alkaliphilus</taxon>
    </lineage>
</organism>
<accession>A0ABS2NM31</accession>
<dbReference type="EMBL" id="JAFBEE010000002">
    <property type="protein sequence ID" value="MBM7614000.1"/>
    <property type="molecule type" value="Genomic_DNA"/>
</dbReference>
<comment type="caution">
    <text evidence="2">The sequence shown here is derived from an EMBL/GenBank/DDBJ whole genome shotgun (WGS) entry which is preliminary data.</text>
</comment>
<feature type="transmembrane region" description="Helical" evidence="1">
    <location>
        <begin position="33"/>
        <end position="52"/>
    </location>
</feature>
<sequence>MMEGLREWIVTILSIIIFITFVEFLLPNNNHKRYINVIIGLMIMLVILRPLMGLLSGGTTLGDNILQASNQMEVMTMQNRMDTIDLANNETVTRLYKDNLKEQMKHRLEKQLGYRVHDLEIEIEEVDKKNFGMIKGITIVLLEEKQQESPPEKNAKRIKDVEVSVNVHVSLSEKNNNNVQASSIMIDSEGKVIKDDFSSFYQVDKDKINISVLKNK</sequence>
<keyword evidence="3" id="KW-1185">Reference proteome</keyword>
<evidence type="ECO:0000256" key="1">
    <source>
        <dbReference type="SAM" id="Phobius"/>
    </source>
</evidence>
<evidence type="ECO:0000313" key="2">
    <source>
        <dbReference type="EMBL" id="MBM7614000.1"/>
    </source>
</evidence>
<proteinExistence type="predicted"/>
<protein>
    <submittedName>
        <fullName evidence="2">Stage III sporulation protein AF</fullName>
    </submittedName>
</protein>
<keyword evidence="1" id="KW-0812">Transmembrane</keyword>
<dbReference type="Proteomes" id="UP001314796">
    <property type="component" value="Unassembled WGS sequence"/>
</dbReference>
<feature type="transmembrane region" description="Helical" evidence="1">
    <location>
        <begin position="6"/>
        <end position="26"/>
    </location>
</feature>
<dbReference type="RefSeq" id="WP_243427844.1">
    <property type="nucleotide sequence ID" value="NZ_JAFBEE010000002.1"/>
</dbReference>
<reference evidence="2 3" key="1">
    <citation type="submission" date="2021-01" db="EMBL/GenBank/DDBJ databases">
        <title>Genomic Encyclopedia of Type Strains, Phase IV (KMG-IV): sequencing the most valuable type-strain genomes for metagenomic binning, comparative biology and taxonomic classification.</title>
        <authorList>
            <person name="Goeker M."/>
        </authorList>
    </citation>
    <scope>NUCLEOTIDE SEQUENCE [LARGE SCALE GENOMIC DNA]</scope>
    <source>
        <strain evidence="2 3">DSM 25890</strain>
    </source>
</reference>
<evidence type="ECO:0000313" key="3">
    <source>
        <dbReference type="Proteomes" id="UP001314796"/>
    </source>
</evidence>